<evidence type="ECO:0000313" key="3">
    <source>
        <dbReference type="EMBL" id="BCL18332.1"/>
    </source>
</evidence>
<evidence type="ECO:0000256" key="1">
    <source>
        <dbReference type="ARBA" id="ARBA00022527"/>
    </source>
</evidence>
<dbReference type="CDD" id="cd16936">
    <property type="entry name" value="HATPase_RsbW-like"/>
    <property type="match status" value="1"/>
</dbReference>
<dbReference type="Gene3D" id="3.30.565.10">
    <property type="entry name" value="Histidine kinase-like ATPase, C-terminal domain"/>
    <property type="match status" value="1"/>
</dbReference>
<protein>
    <recommendedName>
        <fullName evidence="2">Histidine kinase/HSP90-like ATPase domain-containing protein</fullName>
    </recommendedName>
</protein>
<dbReference type="KEGG" id="stui:GCM10017668_01750"/>
<dbReference type="GO" id="GO:0004674">
    <property type="term" value="F:protein serine/threonine kinase activity"/>
    <property type="evidence" value="ECO:0007669"/>
    <property type="project" value="UniProtKB-KW"/>
</dbReference>
<dbReference type="AlphaFoldDB" id="A0A7G1N7X3"/>
<dbReference type="InterPro" id="IPR036890">
    <property type="entry name" value="HATPase_C_sf"/>
</dbReference>
<dbReference type="PANTHER" id="PTHR35526">
    <property type="entry name" value="ANTI-SIGMA-F FACTOR RSBW-RELATED"/>
    <property type="match status" value="1"/>
</dbReference>
<dbReference type="PANTHER" id="PTHR35526:SF3">
    <property type="entry name" value="ANTI-SIGMA-F FACTOR RSBW"/>
    <property type="match status" value="1"/>
</dbReference>
<dbReference type="InterPro" id="IPR003594">
    <property type="entry name" value="HATPase_dom"/>
</dbReference>
<reference evidence="3 4" key="1">
    <citation type="journal article" date="2014" name="Int. J. Syst. Evol. Microbiol.">
        <title>Complete genome sequence of Corynebacterium casei LMG S-19264T (=DSM 44701T), isolated from a smear-ripened cheese.</title>
        <authorList>
            <consortium name="US DOE Joint Genome Institute (JGI-PGF)"/>
            <person name="Walter F."/>
            <person name="Albersmeier A."/>
            <person name="Kalinowski J."/>
            <person name="Ruckert C."/>
        </authorList>
    </citation>
    <scope>NUCLEOTIDE SEQUENCE [LARGE SCALE GENOMIC DNA]</scope>
    <source>
        <strain evidence="3 4">JCM 4255</strain>
    </source>
</reference>
<keyword evidence="1" id="KW-0418">Kinase</keyword>
<accession>A0A7G1N7X3</accession>
<keyword evidence="1" id="KW-0723">Serine/threonine-protein kinase</keyword>
<dbReference type="Proteomes" id="UP000516373">
    <property type="component" value="Chromosome"/>
</dbReference>
<proteinExistence type="predicted"/>
<feature type="domain" description="Histidine kinase/HSP90-like ATPase" evidence="2">
    <location>
        <begin position="127"/>
        <end position="231"/>
    </location>
</feature>
<sequence>MVDLSPQRHDADALDLAMLGMEALAPVRSFLVGHCFLDCDLGAPRTGRVRVILPHGPGRMHPCGFRDLDGRACAAGLGVSAGEPGKAGSVNSEGDGDGRTTLEEHLIRVGFALGGDDGCIADARQRALAFLRQAGEDYGLTVPARAQHLIQLVVSELVTNAHKYAPGPVLVELGLTGRAVEVVVWDSDPTVPTARTADPGRIGGHGLEIVKAVTDALVVHQETVGKRVAARIVLPGVSKTPSG</sequence>
<organism evidence="3 4">
    <name type="scientific">Streptomyces tuirus</name>
    <dbReference type="NCBI Taxonomy" id="68278"/>
    <lineage>
        <taxon>Bacteria</taxon>
        <taxon>Bacillati</taxon>
        <taxon>Actinomycetota</taxon>
        <taxon>Actinomycetes</taxon>
        <taxon>Kitasatosporales</taxon>
        <taxon>Streptomycetaceae</taxon>
        <taxon>Streptomyces</taxon>
    </lineage>
</organism>
<dbReference type="InterPro" id="IPR050267">
    <property type="entry name" value="Anti-sigma-factor_SerPK"/>
</dbReference>
<evidence type="ECO:0000313" key="4">
    <source>
        <dbReference type="Proteomes" id="UP000516373"/>
    </source>
</evidence>
<keyword evidence="1" id="KW-0808">Transferase</keyword>
<dbReference type="SUPFAM" id="SSF55874">
    <property type="entry name" value="ATPase domain of HSP90 chaperone/DNA topoisomerase II/histidine kinase"/>
    <property type="match status" value="1"/>
</dbReference>
<gene>
    <name evidence="3" type="ORF">GCM10017668_01750</name>
</gene>
<name>A0A7G1N7X3_9ACTN</name>
<dbReference type="EMBL" id="AP023439">
    <property type="protein sequence ID" value="BCL18332.1"/>
    <property type="molecule type" value="Genomic_DNA"/>
</dbReference>
<evidence type="ECO:0000259" key="2">
    <source>
        <dbReference type="Pfam" id="PF13581"/>
    </source>
</evidence>
<dbReference type="Pfam" id="PF13581">
    <property type="entry name" value="HATPase_c_2"/>
    <property type="match status" value="1"/>
</dbReference>